<comment type="caution">
    <text evidence="2">The sequence shown here is derived from an EMBL/GenBank/DDBJ whole genome shotgun (WGS) entry which is preliminary data.</text>
</comment>
<sequence>MNEIPTTAASQGAEDPREAQPARWDKGGSHPPIVENGAPLMFIDRGEAVDVRPAAERIASLFASMPNQREVLLAALRLAAEPVAEAEVYEAMAALQQHSHSVFSPLTLCRSLEKAGALIALTADGEPLPGEVEVVVDEEDGEEYLVAAEPPEVFWKTTEDGEAYVEADDPLARTRAVLDDESAYLEIYRTVLSACAAPGGAKTPDLAAAVDGHPLVQSPRLYVQHFLKKLEDAGAIRWEGAWVVGSAAADVLAELDAKQAASASKAQGEGVLR</sequence>
<accession>A0ABX0IHR0</accession>
<dbReference type="RefSeq" id="WP_166338518.1">
    <property type="nucleotide sequence ID" value="NZ_WPCR01000002.1"/>
</dbReference>
<feature type="compositionally biased region" description="Polar residues" evidence="1">
    <location>
        <begin position="1"/>
        <end position="10"/>
    </location>
</feature>
<name>A0ABX0IHR0_9ACTN</name>
<gene>
    <name evidence="2" type="ORF">GMI68_02095</name>
</gene>
<organism evidence="2 3">
    <name type="scientific">Xiamenia xianingshaonis</name>
    <dbReference type="NCBI Taxonomy" id="2682776"/>
    <lineage>
        <taxon>Bacteria</taxon>
        <taxon>Bacillati</taxon>
        <taxon>Actinomycetota</taxon>
        <taxon>Coriobacteriia</taxon>
        <taxon>Eggerthellales</taxon>
        <taxon>Eggerthellaceae</taxon>
        <taxon>Xiamenia</taxon>
    </lineage>
</organism>
<dbReference type="EMBL" id="WPCR01000002">
    <property type="protein sequence ID" value="NHM13572.1"/>
    <property type="molecule type" value="Genomic_DNA"/>
</dbReference>
<reference evidence="2 3" key="1">
    <citation type="submission" date="2019-11" db="EMBL/GenBank/DDBJ databases">
        <title>Eggerthellaceae novel genus isolated from the rectal contents of marmort.</title>
        <authorList>
            <person name="Zhang G."/>
        </authorList>
    </citation>
    <scope>NUCLEOTIDE SEQUENCE [LARGE SCALE GENOMIC DNA]</scope>
    <source>
        <strain evidence="3">zg-886</strain>
    </source>
</reference>
<protein>
    <submittedName>
        <fullName evidence="2">Uncharacterized protein</fullName>
    </submittedName>
</protein>
<evidence type="ECO:0000256" key="1">
    <source>
        <dbReference type="SAM" id="MobiDB-lite"/>
    </source>
</evidence>
<feature type="region of interest" description="Disordered" evidence="1">
    <location>
        <begin position="1"/>
        <end position="33"/>
    </location>
</feature>
<evidence type="ECO:0000313" key="2">
    <source>
        <dbReference type="EMBL" id="NHM13572.1"/>
    </source>
</evidence>
<evidence type="ECO:0000313" key="3">
    <source>
        <dbReference type="Proteomes" id="UP000636394"/>
    </source>
</evidence>
<dbReference type="Proteomes" id="UP000636394">
    <property type="component" value="Unassembled WGS sequence"/>
</dbReference>
<keyword evidence="3" id="KW-1185">Reference proteome</keyword>
<feature type="compositionally biased region" description="Basic and acidic residues" evidence="1">
    <location>
        <begin position="14"/>
        <end position="28"/>
    </location>
</feature>
<proteinExistence type="predicted"/>